<dbReference type="PROSITE" id="PS51186">
    <property type="entry name" value="GNAT"/>
    <property type="match status" value="1"/>
</dbReference>
<gene>
    <name evidence="2" type="ORF">Q764_00445</name>
</gene>
<dbReference type="Proteomes" id="UP000030121">
    <property type="component" value="Unassembled WGS sequence"/>
</dbReference>
<comment type="caution">
    <text evidence="2">The sequence shown here is derived from an EMBL/GenBank/DDBJ whole genome shotgun (WGS) entry which is preliminary data.</text>
</comment>
<accession>A0A0A2MGB4</accession>
<sequence>MSTATKNFPTLFTERLTLRQLSAADSSEIFRLRSDREINKFLDRKPSQTTEDALNFIKAILESDDTFYWAITQTGEEKLIGTICLFDFVQDTSRCEIGYELLTEFQGHGIMMEAAKKVIQYADETLGIRDVEAVTHKDNQGSVSLLKKLNFNYLGNHEAEHPDLVLFRLTIDQPQ</sequence>
<evidence type="ECO:0000259" key="1">
    <source>
        <dbReference type="PROSITE" id="PS51186"/>
    </source>
</evidence>
<dbReference type="RefSeq" id="WP_026979722.1">
    <property type="nucleotide sequence ID" value="NZ_AUCZ01000004.1"/>
</dbReference>
<reference evidence="2 3" key="1">
    <citation type="submission" date="2013-09" db="EMBL/GenBank/DDBJ databases">
        <authorList>
            <person name="Zeng Z."/>
            <person name="Chen C."/>
        </authorList>
    </citation>
    <scope>NUCLEOTIDE SEQUENCE [LARGE SCALE GENOMIC DNA]</scope>
    <source>
        <strain evidence="2 3">GH29-5</strain>
    </source>
</reference>
<dbReference type="InterPro" id="IPR016181">
    <property type="entry name" value="Acyl_CoA_acyltransferase"/>
</dbReference>
<evidence type="ECO:0000313" key="2">
    <source>
        <dbReference type="EMBL" id="KGO90626.1"/>
    </source>
</evidence>
<dbReference type="GO" id="GO:0016747">
    <property type="term" value="F:acyltransferase activity, transferring groups other than amino-acyl groups"/>
    <property type="evidence" value="ECO:0007669"/>
    <property type="project" value="InterPro"/>
</dbReference>
<dbReference type="PANTHER" id="PTHR43792">
    <property type="entry name" value="GNAT FAMILY, PUTATIVE (AFU_ORTHOLOGUE AFUA_3G00765)-RELATED-RELATED"/>
    <property type="match status" value="1"/>
</dbReference>
<dbReference type="STRING" id="1121899.GCA_000430025_00963"/>
<dbReference type="EMBL" id="JRLW01000001">
    <property type="protein sequence ID" value="KGO90626.1"/>
    <property type="molecule type" value="Genomic_DNA"/>
</dbReference>
<dbReference type="Pfam" id="PF13302">
    <property type="entry name" value="Acetyltransf_3"/>
    <property type="match status" value="1"/>
</dbReference>
<dbReference type="Gene3D" id="3.40.630.30">
    <property type="match status" value="1"/>
</dbReference>
<organism evidence="2 3">
    <name type="scientific">Flavobacterium suncheonense GH29-5 = DSM 17707</name>
    <dbReference type="NCBI Taxonomy" id="1121899"/>
    <lineage>
        <taxon>Bacteria</taxon>
        <taxon>Pseudomonadati</taxon>
        <taxon>Bacteroidota</taxon>
        <taxon>Flavobacteriia</taxon>
        <taxon>Flavobacteriales</taxon>
        <taxon>Flavobacteriaceae</taxon>
        <taxon>Flavobacterium</taxon>
    </lineage>
</organism>
<dbReference type="eggNOG" id="COG1670">
    <property type="taxonomic scope" value="Bacteria"/>
</dbReference>
<protein>
    <recommendedName>
        <fullName evidence="1">N-acetyltransferase domain-containing protein</fullName>
    </recommendedName>
</protein>
<dbReference type="InterPro" id="IPR051531">
    <property type="entry name" value="N-acetyltransferase"/>
</dbReference>
<feature type="domain" description="N-acetyltransferase" evidence="1">
    <location>
        <begin position="16"/>
        <end position="172"/>
    </location>
</feature>
<dbReference type="AlphaFoldDB" id="A0A0A2MGB4"/>
<proteinExistence type="predicted"/>
<name>A0A0A2MGB4_9FLAO</name>
<dbReference type="InterPro" id="IPR000182">
    <property type="entry name" value="GNAT_dom"/>
</dbReference>
<dbReference type="OrthoDB" id="9811523at2"/>
<dbReference type="SUPFAM" id="SSF55729">
    <property type="entry name" value="Acyl-CoA N-acyltransferases (Nat)"/>
    <property type="match status" value="1"/>
</dbReference>
<evidence type="ECO:0000313" key="3">
    <source>
        <dbReference type="Proteomes" id="UP000030121"/>
    </source>
</evidence>
<keyword evidence="3" id="KW-1185">Reference proteome</keyword>
<dbReference type="PANTHER" id="PTHR43792:SF1">
    <property type="entry name" value="N-ACETYLTRANSFERASE DOMAIN-CONTAINING PROTEIN"/>
    <property type="match status" value="1"/>
</dbReference>